<protein>
    <submittedName>
        <fullName evidence="1">Hypp2428 protein</fullName>
    </submittedName>
</protein>
<sequence>MASAAVQLKKAQGFVRFLLLCVLVTPLFLLLSTLVKTACLIPPLKRQVLSLMLKLADKEAPGMLTTPEECEQRLSEMMSFSSLKGFIPILASWFEAEVFPGGKAADPSLVRLDGSSCRLLQFARAARPLVISFGSNT</sequence>
<dbReference type="Pfam" id="PF00837">
    <property type="entry name" value="T4_deiodinase"/>
    <property type="match status" value="1"/>
</dbReference>
<dbReference type="InterPro" id="IPR000643">
    <property type="entry name" value="Iodothyronine_deiodinase"/>
</dbReference>
<dbReference type="EMBL" id="OV696689">
    <property type="protein sequence ID" value="CAH1261667.1"/>
    <property type="molecule type" value="Genomic_DNA"/>
</dbReference>
<name>A0A8J9ZT80_BRALA</name>
<reference evidence="1" key="1">
    <citation type="submission" date="2022-01" db="EMBL/GenBank/DDBJ databases">
        <authorList>
            <person name="Braso-Vives M."/>
        </authorList>
    </citation>
    <scope>NUCLEOTIDE SEQUENCE</scope>
</reference>
<dbReference type="OrthoDB" id="6379755at2759"/>
<organism evidence="1 2">
    <name type="scientific">Branchiostoma lanceolatum</name>
    <name type="common">Common lancelet</name>
    <name type="synonym">Amphioxus lanceolatum</name>
    <dbReference type="NCBI Taxonomy" id="7740"/>
    <lineage>
        <taxon>Eukaryota</taxon>
        <taxon>Metazoa</taxon>
        <taxon>Chordata</taxon>
        <taxon>Cephalochordata</taxon>
        <taxon>Leptocardii</taxon>
        <taxon>Amphioxiformes</taxon>
        <taxon>Branchiostomatidae</taxon>
        <taxon>Branchiostoma</taxon>
    </lineage>
</organism>
<accession>A0A8J9ZT80</accession>
<gene>
    <name evidence="1" type="primary">Hypp2428</name>
    <name evidence="1" type="ORF">BLAG_LOCUS17025</name>
</gene>
<dbReference type="GO" id="GO:0004800">
    <property type="term" value="F:thyroxine 5'-deiodinase activity"/>
    <property type="evidence" value="ECO:0007669"/>
    <property type="project" value="InterPro"/>
</dbReference>
<keyword evidence="2" id="KW-1185">Reference proteome</keyword>
<dbReference type="AlphaFoldDB" id="A0A8J9ZT80"/>
<evidence type="ECO:0000313" key="1">
    <source>
        <dbReference type="EMBL" id="CAH1261667.1"/>
    </source>
</evidence>
<proteinExistence type="predicted"/>
<dbReference type="Gene3D" id="3.40.30.10">
    <property type="entry name" value="Glutaredoxin"/>
    <property type="match status" value="1"/>
</dbReference>
<dbReference type="Proteomes" id="UP000838412">
    <property type="component" value="Chromosome 4"/>
</dbReference>
<evidence type="ECO:0000313" key="2">
    <source>
        <dbReference type="Proteomes" id="UP000838412"/>
    </source>
</evidence>